<keyword evidence="7" id="KW-1185">Reference proteome</keyword>
<dbReference type="Pfam" id="PF00905">
    <property type="entry name" value="Transpeptidase"/>
    <property type="match status" value="1"/>
</dbReference>
<evidence type="ECO:0000256" key="4">
    <source>
        <dbReference type="SAM" id="Phobius"/>
    </source>
</evidence>
<evidence type="ECO:0000256" key="1">
    <source>
        <dbReference type="ARBA" id="ARBA00004370"/>
    </source>
</evidence>
<dbReference type="CDD" id="cd06575">
    <property type="entry name" value="PASTA_Pbp2x-like_2"/>
    <property type="match status" value="2"/>
</dbReference>
<keyword evidence="4" id="KW-1133">Transmembrane helix</keyword>
<dbReference type="OrthoDB" id="9804124at2"/>
<organism evidence="6 7">
    <name type="scientific">Syntrophomonas wolfei subsp. wolfei (strain DSM 2245B / Goettingen)</name>
    <dbReference type="NCBI Taxonomy" id="335541"/>
    <lineage>
        <taxon>Bacteria</taxon>
        <taxon>Bacillati</taxon>
        <taxon>Bacillota</taxon>
        <taxon>Clostridia</taxon>
        <taxon>Eubacteriales</taxon>
        <taxon>Syntrophomonadaceae</taxon>
        <taxon>Syntrophomonas</taxon>
    </lineage>
</organism>
<dbReference type="Gene3D" id="3.30.10.20">
    <property type="match status" value="1"/>
</dbReference>
<dbReference type="InterPro" id="IPR050515">
    <property type="entry name" value="Beta-lactam/transpept"/>
</dbReference>
<keyword evidence="6" id="KW-0808">Transferase</keyword>
<dbReference type="AlphaFoldDB" id="Q0AYR4"/>
<dbReference type="KEGG" id="swo:Swol_0820"/>
<dbReference type="PANTHER" id="PTHR30627">
    <property type="entry name" value="PEPTIDOGLYCAN D,D-TRANSPEPTIDASE"/>
    <property type="match status" value="1"/>
</dbReference>
<accession>Q0AYR4</accession>
<keyword evidence="6" id="KW-0328">Glycosyltransferase</keyword>
<dbReference type="EMBL" id="CP000448">
    <property type="protein sequence ID" value="ABI68140.1"/>
    <property type="molecule type" value="Genomic_DNA"/>
</dbReference>
<dbReference type="NCBIfam" id="TIGR02214">
    <property type="entry name" value="spoVD_pbp"/>
    <property type="match status" value="1"/>
</dbReference>
<dbReference type="InterPro" id="IPR001460">
    <property type="entry name" value="PCN-bd_Tpept"/>
</dbReference>
<dbReference type="eggNOG" id="COG0768">
    <property type="taxonomic scope" value="Bacteria"/>
</dbReference>
<feature type="domain" description="PASTA" evidence="5">
    <location>
        <begin position="644"/>
        <end position="702"/>
    </location>
</feature>
<dbReference type="Pfam" id="PF03717">
    <property type="entry name" value="PBP_dimer"/>
    <property type="match status" value="1"/>
</dbReference>
<sequence>MQTTGFIVRKRIATLFFFFIIIFLLLGSRVFWVQFVKGAELSEKALQNRMRDVPVESKRGIIYDRNGNELAISVSADSVYAIPAEVCSKGQQKEIAAKLAQVLEMDEESLLRRISRSSSFEWVKRQIDPEKSKTIRKMDLPGIGLTEESRRYYPKGTLASHVLGIAGVDNNGLEGVDFYYDKLVGGTKGRIIIEHDAVNRPIPEATHKFIPPVDGANLILTIDETIQYITERELDKVFNERKAKSAAAIIMDVSTGEILALASRPTFDPNDFSAYAVSNRRNYGINDSYEPGSTMKITTAAMALQEGVVNAESRFYCPGYIKVGKEVIGCPDRKPHGSQSFAQTIEKSCNVAFIQIGLELGLQNYYKYLKAFGFGQKTGIDLPGEAEGILIPRASAQQIELATMAMGQANAVTPIQLLTAVGAVANEGKLMKPHLLKQVLDDKGNVIKKVEPQVVRQVISPETARELCMMLEGEVVNGTGRNAYLEGYKVAGKTGTAQKVGPDGRYMSNEHVASFVGFAPANQPRLLGIVVVDAPKGYPYYGGWVAAPAFREILNDSFKYLEIPRYNSGKGEQSIEPKEQLIVPDVVNLPASEASSLIKARGLRVEVDGSGTVVWQQTPRAHTKVERDSEVIIHLSPFEGGKEGAEVTIPDLQGKSMKEVARILADLGLHLVPEGYGLAYQQLPEAGKVVSSGSSIRVKFQPVGE</sequence>
<dbReference type="GO" id="GO:0005886">
    <property type="term" value="C:plasma membrane"/>
    <property type="evidence" value="ECO:0007669"/>
    <property type="project" value="TreeGrafter"/>
</dbReference>
<feature type="domain" description="PASTA" evidence="5">
    <location>
        <begin position="577"/>
        <end position="637"/>
    </location>
</feature>
<dbReference type="SUPFAM" id="SSF56601">
    <property type="entry name" value="beta-lactamase/transpeptidase-like"/>
    <property type="match status" value="1"/>
</dbReference>
<dbReference type="Proteomes" id="UP000001968">
    <property type="component" value="Chromosome"/>
</dbReference>
<dbReference type="InterPro" id="IPR036138">
    <property type="entry name" value="PBP_dimer_sf"/>
</dbReference>
<comment type="similarity">
    <text evidence="2">Belongs to the transpeptidase family.</text>
</comment>
<comment type="subcellular location">
    <subcellularLocation>
        <location evidence="1">Membrane</location>
    </subcellularLocation>
</comment>
<evidence type="ECO:0000256" key="2">
    <source>
        <dbReference type="ARBA" id="ARBA00007171"/>
    </source>
</evidence>
<dbReference type="Gene3D" id="3.90.1310.10">
    <property type="entry name" value="Penicillin-binding protein 2a (Domain 2)"/>
    <property type="match status" value="1"/>
</dbReference>
<dbReference type="PANTHER" id="PTHR30627:SF1">
    <property type="entry name" value="PEPTIDOGLYCAN D,D-TRANSPEPTIDASE FTSI"/>
    <property type="match status" value="1"/>
</dbReference>
<reference evidence="7" key="1">
    <citation type="journal article" date="2010" name="Environ. Microbiol.">
        <title>The genome of Syntrophomonas wolfei: new insights into syntrophic metabolism and biohydrogen production.</title>
        <authorList>
            <person name="Sieber J.R."/>
            <person name="Sims D.R."/>
            <person name="Han C."/>
            <person name="Kim E."/>
            <person name="Lykidis A."/>
            <person name="Lapidus A.L."/>
            <person name="McDonnald E."/>
            <person name="Rohlin L."/>
            <person name="Culley D.E."/>
            <person name="Gunsalus R."/>
            <person name="McInerney M.J."/>
        </authorList>
    </citation>
    <scope>NUCLEOTIDE SEQUENCE [LARGE SCALE GENOMIC DNA]</scope>
    <source>
        <strain evidence="7">DSM 2245B / Goettingen</strain>
    </source>
</reference>
<dbReference type="InterPro" id="IPR005543">
    <property type="entry name" value="PASTA_dom"/>
</dbReference>
<dbReference type="HOGENOM" id="CLU_009289_6_0_9"/>
<dbReference type="RefSeq" id="WP_011640245.1">
    <property type="nucleotide sequence ID" value="NC_008346.1"/>
</dbReference>
<dbReference type="Gene3D" id="3.30.450.330">
    <property type="match status" value="1"/>
</dbReference>
<dbReference type="GO" id="GO:0016757">
    <property type="term" value="F:glycosyltransferase activity"/>
    <property type="evidence" value="ECO:0007669"/>
    <property type="project" value="UniProtKB-KW"/>
</dbReference>
<dbReference type="PROSITE" id="PS51178">
    <property type="entry name" value="PASTA"/>
    <property type="match status" value="2"/>
</dbReference>
<dbReference type="EC" id="2.4.1.129" evidence="6"/>
<evidence type="ECO:0000256" key="3">
    <source>
        <dbReference type="ARBA" id="ARBA00023136"/>
    </source>
</evidence>
<evidence type="ECO:0000313" key="6">
    <source>
        <dbReference type="EMBL" id="ABI68140.1"/>
    </source>
</evidence>
<feature type="transmembrane region" description="Helical" evidence="4">
    <location>
        <begin position="12"/>
        <end position="32"/>
    </location>
</feature>
<evidence type="ECO:0000313" key="7">
    <source>
        <dbReference type="Proteomes" id="UP000001968"/>
    </source>
</evidence>
<gene>
    <name evidence="6" type="ordered locus">Swol_0820</name>
</gene>
<proteinExistence type="inferred from homology"/>
<protein>
    <submittedName>
        <fullName evidence="6">Peptidoglycan glycosyltransferase</fullName>
        <ecNumber evidence="6">2.4.1.129</ecNumber>
    </submittedName>
</protein>
<dbReference type="SMART" id="SM00740">
    <property type="entry name" value="PASTA"/>
    <property type="match status" value="2"/>
</dbReference>
<keyword evidence="4" id="KW-0812">Transmembrane</keyword>
<dbReference type="Pfam" id="PF03793">
    <property type="entry name" value="PASTA"/>
    <property type="match status" value="2"/>
</dbReference>
<dbReference type="Gene3D" id="3.40.710.10">
    <property type="entry name" value="DD-peptidase/beta-lactamase superfamily"/>
    <property type="match status" value="1"/>
</dbReference>
<keyword evidence="3 4" id="KW-0472">Membrane</keyword>
<dbReference type="SUPFAM" id="SSF54184">
    <property type="entry name" value="Penicillin-binding protein 2x (pbp-2x), c-terminal domain"/>
    <property type="match status" value="2"/>
</dbReference>
<dbReference type="InterPro" id="IPR011927">
    <property type="entry name" value="SpoVD_pbp"/>
</dbReference>
<dbReference type="GO" id="GO:0008658">
    <property type="term" value="F:penicillin binding"/>
    <property type="evidence" value="ECO:0007669"/>
    <property type="project" value="InterPro"/>
</dbReference>
<dbReference type="SUPFAM" id="SSF56519">
    <property type="entry name" value="Penicillin binding protein dimerisation domain"/>
    <property type="match status" value="1"/>
</dbReference>
<dbReference type="InterPro" id="IPR012338">
    <property type="entry name" value="Beta-lactam/transpept-like"/>
</dbReference>
<dbReference type="Gene3D" id="1.10.150.770">
    <property type="match status" value="1"/>
</dbReference>
<evidence type="ECO:0000259" key="5">
    <source>
        <dbReference type="PROSITE" id="PS51178"/>
    </source>
</evidence>
<dbReference type="STRING" id="335541.Swol_0820"/>
<dbReference type="InterPro" id="IPR005311">
    <property type="entry name" value="PBP_dimer"/>
</dbReference>
<dbReference type="GO" id="GO:0071555">
    <property type="term" value="P:cell wall organization"/>
    <property type="evidence" value="ECO:0007669"/>
    <property type="project" value="TreeGrafter"/>
</dbReference>
<dbReference type="eggNOG" id="COG2815">
    <property type="taxonomic scope" value="Bacteria"/>
</dbReference>
<name>Q0AYR4_SYNWW</name>